<keyword evidence="2" id="KW-1003">Cell membrane</keyword>
<dbReference type="InterPro" id="IPR027379">
    <property type="entry name" value="CLS_N"/>
</dbReference>
<feature type="domain" description="Cardiolipin synthase N-terminal" evidence="7">
    <location>
        <begin position="118"/>
        <end position="156"/>
    </location>
</feature>
<keyword evidence="5 6" id="KW-0472">Membrane</keyword>
<evidence type="ECO:0000256" key="1">
    <source>
        <dbReference type="ARBA" id="ARBA00004651"/>
    </source>
</evidence>
<comment type="subcellular location">
    <subcellularLocation>
        <location evidence="1">Cell membrane</location>
        <topology evidence="1">Multi-pass membrane protein</topology>
    </subcellularLocation>
</comment>
<dbReference type="Pfam" id="PF13396">
    <property type="entry name" value="PLDc_N"/>
    <property type="match status" value="1"/>
</dbReference>
<dbReference type="Proteomes" id="UP001597532">
    <property type="component" value="Unassembled WGS sequence"/>
</dbReference>
<evidence type="ECO:0000256" key="6">
    <source>
        <dbReference type="SAM" id="Phobius"/>
    </source>
</evidence>
<accession>A0ABW5VEL2</accession>
<feature type="transmembrane region" description="Helical" evidence="6">
    <location>
        <begin position="97"/>
        <end position="122"/>
    </location>
</feature>
<feature type="transmembrane region" description="Helical" evidence="6">
    <location>
        <begin position="138"/>
        <end position="158"/>
    </location>
</feature>
<sequence>MQKTSIFILSIFISVLLFSCTGDYEEVSEQEFINNILPEVDINNVTIKNNELILISTNDNERYRIKGNPPNSLNILINKIQSENQNFGVTYTDEPNYFGSIFLLIPILMPFIILVHIILLWVALRRIIQSTVAPMEKLVYTIISIFVPLFGPIIYLTTKKN</sequence>
<evidence type="ECO:0000256" key="4">
    <source>
        <dbReference type="ARBA" id="ARBA00022989"/>
    </source>
</evidence>
<protein>
    <submittedName>
        <fullName evidence="8">PLD nuclease N-terminal domain-containing protein</fullName>
    </submittedName>
</protein>
<evidence type="ECO:0000259" key="7">
    <source>
        <dbReference type="Pfam" id="PF13396"/>
    </source>
</evidence>
<keyword evidence="3 6" id="KW-0812">Transmembrane</keyword>
<proteinExistence type="predicted"/>
<organism evidence="8 9">
    <name type="scientific">Arenibacter antarcticus</name>
    <dbReference type="NCBI Taxonomy" id="2040469"/>
    <lineage>
        <taxon>Bacteria</taxon>
        <taxon>Pseudomonadati</taxon>
        <taxon>Bacteroidota</taxon>
        <taxon>Flavobacteriia</taxon>
        <taxon>Flavobacteriales</taxon>
        <taxon>Flavobacteriaceae</taxon>
        <taxon>Arenibacter</taxon>
    </lineage>
</organism>
<evidence type="ECO:0000256" key="2">
    <source>
        <dbReference type="ARBA" id="ARBA00022475"/>
    </source>
</evidence>
<dbReference type="PROSITE" id="PS51257">
    <property type="entry name" value="PROKAR_LIPOPROTEIN"/>
    <property type="match status" value="1"/>
</dbReference>
<reference evidence="9" key="1">
    <citation type="journal article" date="2019" name="Int. J. Syst. Evol. Microbiol.">
        <title>The Global Catalogue of Microorganisms (GCM) 10K type strain sequencing project: providing services to taxonomists for standard genome sequencing and annotation.</title>
        <authorList>
            <consortium name="The Broad Institute Genomics Platform"/>
            <consortium name="The Broad Institute Genome Sequencing Center for Infectious Disease"/>
            <person name="Wu L."/>
            <person name="Ma J."/>
        </authorList>
    </citation>
    <scope>NUCLEOTIDE SEQUENCE [LARGE SCALE GENOMIC DNA]</scope>
    <source>
        <strain evidence="9">KCTC 52924</strain>
    </source>
</reference>
<evidence type="ECO:0000313" key="9">
    <source>
        <dbReference type="Proteomes" id="UP001597532"/>
    </source>
</evidence>
<dbReference type="RefSeq" id="WP_251806905.1">
    <property type="nucleotide sequence ID" value="NZ_CP166679.1"/>
</dbReference>
<keyword evidence="4 6" id="KW-1133">Transmembrane helix</keyword>
<keyword evidence="9" id="KW-1185">Reference proteome</keyword>
<gene>
    <name evidence="8" type="ORF">ACFS1K_02845</name>
</gene>
<evidence type="ECO:0000313" key="8">
    <source>
        <dbReference type="EMBL" id="MFD2788693.1"/>
    </source>
</evidence>
<comment type="caution">
    <text evidence="8">The sequence shown here is derived from an EMBL/GenBank/DDBJ whole genome shotgun (WGS) entry which is preliminary data.</text>
</comment>
<name>A0ABW5VEL2_9FLAO</name>
<evidence type="ECO:0000256" key="5">
    <source>
        <dbReference type="ARBA" id="ARBA00023136"/>
    </source>
</evidence>
<dbReference type="EMBL" id="JBHUOK010000004">
    <property type="protein sequence ID" value="MFD2788693.1"/>
    <property type="molecule type" value="Genomic_DNA"/>
</dbReference>
<evidence type="ECO:0000256" key="3">
    <source>
        <dbReference type="ARBA" id="ARBA00022692"/>
    </source>
</evidence>